<dbReference type="InterPro" id="IPR003540">
    <property type="entry name" value="ADP-ribosyltransferase"/>
</dbReference>
<keyword evidence="1" id="KW-0677">Repeat</keyword>
<dbReference type="Pfam" id="PF03496">
    <property type="entry name" value="ADPrib_exo_Tox"/>
    <property type="match status" value="1"/>
</dbReference>
<dbReference type="Proteomes" id="UP000682733">
    <property type="component" value="Unassembled WGS sequence"/>
</dbReference>
<evidence type="ECO:0000313" key="7">
    <source>
        <dbReference type="Proteomes" id="UP000682733"/>
    </source>
</evidence>
<feature type="domain" description="ADP ribosyltransferase" evidence="4">
    <location>
        <begin position="77"/>
        <end position="235"/>
    </location>
</feature>
<evidence type="ECO:0000256" key="3">
    <source>
        <dbReference type="PROSITE-ProRule" id="PRU00339"/>
    </source>
</evidence>
<dbReference type="GO" id="GO:0005576">
    <property type="term" value="C:extracellular region"/>
    <property type="evidence" value="ECO:0007669"/>
    <property type="project" value="InterPro"/>
</dbReference>
<gene>
    <name evidence="5" type="ORF">OVA965_LOCUS15495</name>
    <name evidence="6" type="ORF">TMI583_LOCUS15496</name>
</gene>
<dbReference type="Gene3D" id="1.25.40.10">
    <property type="entry name" value="Tetratricopeptide repeat domain"/>
    <property type="match status" value="2"/>
</dbReference>
<evidence type="ECO:0000313" key="5">
    <source>
        <dbReference type="EMBL" id="CAF1020795.1"/>
    </source>
</evidence>
<protein>
    <recommendedName>
        <fullName evidence="4">ADP ribosyltransferase domain-containing protein</fullName>
    </recommendedName>
</protein>
<dbReference type="PANTHER" id="PTHR45641:SF19">
    <property type="entry name" value="NEPHROCYSTIN-3"/>
    <property type="match status" value="1"/>
</dbReference>
<dbReference type="InterPro" id="IPR019734">
    <property type="entry name" value="TPR_rpt"/>
</dbReference>
<dbReference type="InterPro" id="IPR011990">
    <property type="entry name" value="TPR-like_helical_dom_sf"/>
</dbReference>
<feature type="repeat" description="TPR" evidence="3">
    <location>
        <begin position="348"/>
        <end position="381"/>
    </location>
</feature>
<feature type="repeat" description="TPR" evidence="3">
    <location>
        <begin position="437"/>
        <end position="470"/>
    </location>
</feature>
<dbReference type="EMBL" id="CAJNOK010006981">
    <property type="protein sequence ID" value="CAF1020795.1"/>
    <property type="molecule type" value="Genomic_DNA"/>
</dbReference>
<accession>A0A8S2J1L7</accession>
<evidence type="ECO:0000256" key="2">
    <source>
        <dbReference type="ARBA" id="ARBA00022803"/>
    </source>
</evidence>
<evidence type="ECO:0000259" key="4">
    <source>
        <dbReference type="Pfam" id="PF03496"/>
    </source>
</evidence>
<dbReference type="EMBL" id="CAJOBA010006990">
    <property type="protein sequence ID" value="CAF3789310.1"/>
    <property type="molecule type" value="Genomic_DNA"/>
</dbReference>
<dbReference type="Gene3D" id="3.90.176.10">
    <property type="entry name" value="Toxin ADP-ribosyltransferase, Chain A, domain 1"/>
    <property type="match status" value="1"/>
</dbReference>
<dbReference type="Proteomes" id="UP000677228">
    <property type="component" value="Unassembled WGS sequence"/>
</dbReference>
<organism evidence="6 7">
    <name type="scientific">Didymodactylos carnosus</name>
    <dbReference type="NCBI Taxonomy" id="1234261"/>
    <lineage>
        <taxon>Eukaryota</taxon>
        <taxon>Metazoa</taxon>
        <taxon>Spiralia</taxon>
        <taxon>Gnathifera</taxon>
        <taxon>Rotifera</taxon>
        <taxon>Eurotatoria</taxon>
        <taxon>Bdelloidea</taxon>
        <taxon>Philodinida</taxon>
        <taxon>Philodinidae</taxon>
        <taxon>Didymodactylos</taxon>
    </lineage>
</organism>
<comment type="caution">
    <text evidence="6">The sequence shown here is derived from an EMBL/GenBank/DDBJ whole genome shotgun (WGS) entry which is preliminary data.</text>
</comment>
<dbReference type="PROSITE" id="PS51996">
    <property type="entry name" value="TR_MART"/>
    <property type="match status" value="1"/>
</dbReference>
<dbReference type="SMART" id="SM00028">
    <property type="entry name" value="TPR"/>
    <property type="match status" value="6"/>
</dbReference>
<keyword evidence="2 3" id="KW-0802">TPR repeat</keyword>
<proteinExistence type="predicted"/>
<evidence type="ECO:0000313" key="6">
    <source>
        <dbReference type="EMBL" id="CAF3789310.1"/>
    </source>
</evidence>
<dbReference type="AlphaFoldDB" id="A0A8S2J1L7"/>
<evidence type="ECO:0000256" key="1">
    <source>
        <dbReference type="ARBA" id="ARBA00022737"/>
    </source>
</evidence>
<name>A0A8S2J1L7_9BILA</name>
<dbReference type="SUPFAM" id="SSF48452">
    <property type="entry name" value="TPR-like"/>
    <property type="match status" value="2"/>
</dbReference>
<dbReference type="SUPFAM" id="SSF56399">
    <property type="entry name" value="ADP-ribosylation"/>
    <property type="match status" value="1"/>
</dbReference>
<dbReference type="PROSITE" id="PS50005">
    <property type="entry name" value="TPR"/>
    <property type="match status" value="2"/>
</dbReference>
<sequence length="539" mass="62476">MEEPISFPTFTSVGHDDEHSSIELAKQFQFSQLLTDVLLRMESTEAEQQEFIAVCRKQYDGRVTDLRTIEEFERTYSPERAIHWFTKQTFLYLLLNRALRMHNIDLLILFQFFIKDIYQHLHKLQKEQSSTPIRVYRGQLMSNEETGRLLSIEGQLISMNSFLSTSRNRDFTLLYLGNSPFPNDGLQRVLFEIFLDPRFSDRKPFADITTISNFPEEEEILLMLGSIFRLEDMRMENGIWIIQLQQCDDINPDSRTLLDYRSEEHHEESPLYSLATLLSNFGKLDIAERCFLRYLDQLPDNHPDVFWCYLSLGTVLEGVASDNESLRMYKKALAVVEQIYSSDQYFSSIVYVSMGKVYTNIRDYEQALTYLTKALSVFEQLGEDTSGPHNEALVRCLKFIGDVLSKGGKTYEEALHTYQRVLAIREKNHPLNHPWTASAHMDVGGVYGRLGQFDLALKHLDQCLQMQQKSLPPNHPEIGLTYSHMALVYVSKHDLSQALKICEKALDIYRKGSLLPDHPNVVHTLMAVDWIRQVQNLSL</sequence>
<reference evidence="6" key="1">
    <citation type="submission" date="2021-02" db="EMBL/GenBank/DDBJ databases">
        <authorList>
            <person name="Nowell W R."/>
        </authorList>
    </citation>
    <scope>NUCLEOTIDE SEQUENCE</scope>
</reference>
<dbReference type="Pfam" id="PF13424">
    <property type="entry name" value="TPR_12"/>
    <property type="match status" value="2"/>
</dbReference>
<dbReference type="PANTHER" id="PTHR45641">
    <property type="entry name" value="TETRATRICOPEPTIDE REPEAT PROTEIN (AFU_ORTHOLOGUE AFUA_6G03870)"/>
    <property type="match status" value="1"/>
</dbReference>